<dbReference type="GO" id="GO:0005886">
    <property type="term" value="C:plasma membrane"/>
    <property type="evidence" value="ECO:0007669"/>
    <property type="project" value="TreeGrafter"/>
</dbReference>
<reference evidence="2 3" key="1">
    <citation type="journal article" date="2013" name="BMC Genomics">
        <title>Reconstruction of the lipid metabolism for the microalga Monoraphidium neglectum from its genome sequence reveals characteristics suitable for biofuel production.</title>
        <authorList>
            <person name="Bogen C."/>
            <person name="Al-Dilaimi A."/>
            <person name="Albersmeier A."/>
            <person name="Wichmann J."/>
            <person name="Grundmann M."/>
            <person name="Rupp O."/>
            <person name="Lauersen K.J."/>
            <person name="Blifernez-Klassen O."/>
            <person name="Kalinowski J."/>
            <person name="Goesmann A."/>
            <person name="Mussgnug J.H."/>
            <person name="Kruse O."/>
        </authorList>
    </citation>
    <scope>NUCLEOTIDE SEQUENCE [LARGE SCALE GENOMIC DNA]</scope>
    <source>
        <strain evidence="2 3">SAG 48.87</strain>
    </source>
</reference>
<feature type="transmembrane region" description="Helical" evidence="1">
    <location>
        <begin position="306"/>
        <end position="327"/>
    </location>
</feature>
<feature type="transmembrane region" description="Helical" evidence="1">
    <location>
        <begin position="347"/>
        <end position="370"/>
    </location>
</feature>
<feature type="transmembrane region" description="Helical" evidence="1">
    <location>
        <begin position="272"/>
        <end position="294"/>
    </location>
</feature>
<feature type="transmembrane region" description="Helical" evidence="1">
    <location>
        <begin position="205"/>
        <end position="227"/>
    </location>
</feature>
<dbReference type="PANTHER" id="PTHR18640">
    <property type="entry name" value="SOLUTE CARRIER FAMILY 10 MEMBER 7"/>
    <property type="match status" value="1"/>
</dbReference>
<dbReference type="InterPro" id="IPR016833">
    <property type="entry name" value="Put_Na-Bile_cotransptr"/>
</dbReference>
<keyword evidence="1" id="KW-0812">Transmembrane</keyword>
<evidence type="ECO:0000313" key="3">
    <source>
        <dbReference type="Proteomes" id="UP000054498"/>
    </source>
</evidence>
<feature type="transmembrane region" description="Helical" evidence="1">
    <location>
        <begin position="239"/>
        <end position="260"/>
    </location>
</feature>
<evidence type="ECO:0000313" key="2">
    <source>
        <dbReference type="EMBL" id="KIY95663.1"/>
    </source>
</evidence>
<feature type="transmembrane region" description="Helical" evidence="1">
    <location>
        <begin position="111"/>
        <end position="133"/>
    </location>
</feature>
<dbReference type="Proteomes" id="UP000054498">
    <property type="component" value="Unassembled WGS sequence"/>
</dbReference>
<dbReference type="RefSeq" id="XP_013894683.1">
    <property type="nucleotide sequence ID" value="XM_014039229.1"/>
</dbReference>
<dbReference type="AlphaFoldDB" id="A0A0D2KIS4"/>
<protein>
    <submittedName>
        <fullName evidence="2">Sodium/bile acid cotransporter 7-B</fullName>
    </submittedName>
</protein>
<dbReference type="OrthoDB" id="188035at2759"/>
<organism evidence="2 3">
    <name type="scientific">Monoraphidium neglectum</name>
    <dbReference type="NCBI Taxonomy" id="145388"/>
    <lineage>
        <taxon>Eukaryota</taxon>
        <taxon>Viridiplantae</taxon>
        <taxon>Chlorophyta</taxon>
        <taxon>core chlorophytes</taxon>
        <taxon>Chlorophyceae</taxon>
        <taxon>CS clade</taxon>
        <taxon>Sphaeropleales</taxon>
        <taxon>Selenastraceae</taxon>
        <taxon>Monoraphidium</taxon>
    </lineage>
</organism>
<keyword evidence="3" id="KW-1185">Reference proteome</keyword>
<proteinExistence type="predicted"/>
<name>A0A0D2KIS4_9CHLO</name>
<dbReference type="EMBL" id="KK103391">
    <property type="protein sequence ID" value="KIY95663.1"/>
    <property type="molecule type" value="Genomic_DNA"/>
</dbReference>
<gene>
    <name evidence="2" type="ORF">MNEG_12298</name>
</gene>
<dbReference type="PANTHER" id="PTHR18640:SF5">
    <property type="entry name" value="SODIUM_BILE ACID COTRANSPORTER 7"/>
    <property type="match status" value="1"/>
</dbReference>
<feature type="transmembrane region" description="Helical" evidence="1">
    <location>
        <begin position="382"/>
        <end position="400"/>
    </location>
</feature>
<dbReference type="InterPro" id="IPR038770">
    <property type="entry name" value="Na+/solute_symporter_sf"/>
</dbReference>
<evidence type="ECO:0000256" key="1">
    <source>
        <dbReference type="SAM" id="Phobius"/>
    </source>
</evidence>
<dbReference type="Gene3D" id="1.20.1530.20">
    <property type="match status" value="1"/>
</dbReference>
<feature type="transmembrane region" description="Helical" evidence="1">
    <location>
        <begin position="172"/>
        <end position="193"/>
    </location>
</feature>
<dbReference type="KEGG" id="mng:MNEG_12298"/>
<dbReference type="PIRSF" id="PIRSF026166">
    <property type="entry name" value="UCP026166"/>
    <property type="match status" value="1"/>
</dbReference>
<accession>A0A0D2KIS4</accession>
<keyword evidence="1" id="KW-1133">Transmembrane helix</keyword>
<dbReference type="GeneID" id="25729646"/>
<sequence length="411" mass="42945">MTKPNAHLDKGEAPADLDVIALDKAELGGAAQVKDAKAVTLDTGAASDASGSGTSKPPPPPQPAALRVLRTVGRVAAEQWFLIGLGVAIGLAAAVPNLGRSGGWIAAEYSIKIPATVLIFIISGIGLKTKALLGAVADAWVHVRVQAISLVVLPAVGYGIAVGLRAGGFNRYLADGFIVMAAMPTTVSTNVVFTQRAGGNEPAALVNAVIGNIIGIFITPLWLTLFLNVKGQAPYAKVLIELSYTVIAPLILGQILQYVFPRAVAWIKAKINTADVSSLCILLLVWSTFCSTFADPKSKAGARDAFSIVGLDIAFFATACVVSYLIAWPPVGARGRRLLRSNKADAVAIIICGSTKTVALGVPLITVLYGRTDFAGLLATPLIIYHALQILLGGATLTPLRRWRQLSAKAR</sequence>
<keyword evidence="1" id="KW-0472">Membrane</keyword>
<feature type="transmembrane region" description="Helical" evidence="1">
    <location>
        <begin position="80"/>
        <end position="99"/>
    </location>
</feature>
<feature type="transmembrane region" description="Helical" evidence="1">
    <location>
        <begin position="145"/>
        <end position="166"/>
    </location>
</feature>
<dbReference type="Pfam" id="PF13593">
    <property type="entry name" value="SBF_like"/>
    <property type="match status" value="1"/>
</dbReference>